<accession>A0A9D0Z9B5</accession>
<dbReference type="InterPro" id="IPR008189">
    <property type="entry name" value="rRNA_ssu_MeTfrase_I"/>
</dbReference>
<proteinExistence type="inferred from homology"/>
<dbReference type="InterPro" id="IPR000878">
    <property type="entry name" value="4pyrrol_Mease"/>
</dbReference>
<dbReference type="HAMAP" id="MF_01877">
    <property type="entry name" value="16SrRNA_methyltr_I"/>
    <property type="match status" value="1"/>
</dbReference>
<comment type="catalytic activity">
    <reaction evidence="6">
        <text>cytidine(1402) in 16S rRNA + S-adenosyl-L-methionine = 2'-O-methylcytidine(1402) in 16S rRNA + S-adenosyl-L-homocysteine + H(+)</text>
        <dbReference type="Rhea" id="RHEA:42924"/>
        <dbReference type="Rhea" id="RHEA-COMP:10285"/>
        <dbReference type="Rhea" id="RHEA-COMP:10286"/>
        <dbReference type="ChEBI" id="CHEBI:15378"/>
        <dbReference type="ChEBI" id="CHEBI:57856"/>
        <dbReference type="ChEBI" id="CHEBI:59789"/>
        <dbReference type="ChEBI" id="CHEBI:74495"/>
        <dbReference type="ChEBI" id="CHEBI:82748"/>
        <dbReference type="EC" id="2.1.1.198"/>
    </reaction>
</comment>
<evidence type="ECO:0000256" key="2">
    <source>
        <dbReference type="ARBA" id="ARBA00022552"/>
    </source>
</evidence>
<comment type="caution">
    <text evidence="8">The sequence shown here is derived from an EMBL/GenBank/DDBJ whole genome shotgun (WGS) entry which is preliminary data.</text>
</comment>
<dbReference type="EMBL" id="DVFJ01000013">
    <property type="protein sequence ID" value="HIQ71532.1"/>
    <property type="molecule type" value="Genomic_DNA"/>
</dbReference>
<dbReference type="PIRSF" id="PIRSF005917">
    <property type="entry name" value="MTase_YraL"/>
    <property type="match status" value="1"/>
</dbReference>
<evidence type="ECO:0000256" key="6">
    <source>
        <dbReference type="HAMAP-Rule" id="MF_01877"/>
    </source>
</evidence>
<gene>
    <name evidence="6 8" type="primary">rsmI</name>
    <name evidence="8" type="ORF">IAB73_04900</name>
</gene>
<comment type="function">
    <text evidence="6">Catalyzes the 2'-O-methylation of the ribose of cytidine 1402 (C1402) in 16S rRNA.</text>
</comment>
<dbReference type="SUPFAM" id="SSF53790">
    <property type="entry name" value="Tetrapyrrole methylase"/>
    <property type="match status" value="1"/>
</dbReference>
<dbReference type="CDD" id="cd11648">
    <property type="entry name" value="RsmI"/>
    <property type="match status" value="1"/>
</dbReference>
<evidence type="ECO:0000256" key="4">
    <source>
        <dbReference type="ARBA" id="ARBA00022679"/>
    </source>
</evidence>
<dbReference type="InterPro" id="IPR014777">
    <property type="entry name" value="4pyrrole_Mease_sub1"/>
</dbReference>
<comment type="subcellular location">
    <subcellularLocation>
        <location evidence="6">Cytoplasm</location>
    </subcellularLocation>
</comment>
<dbReference type="FunFam" id="3.40.1010.10:FF:000007">
    <property type="entry name" value="Ribosomal RNA small subunit methyltransferase I"/>
    <property type="match status" value="1"/>
</dbReference>
<organism evidence="8 9">
    <name type="scientific">Candidatus Onthenecus intestinigallinarum</name>
    <dbReference type="NCBI Taxonomy" id="2840875"/>
    <lineage>
        <taxon>Bacteria</taxon>
        <taxon>Bacillati</taxon>
        <taxon>Bacillota</taxon>
        <taxon>Clostridia</taxon>
        <taxon>Eubacteriales</taxon>
        <taxon>Candidatus Onthenecus</taxon>
    </lineage>
</organism>
<protein>
    <recommendedName>
        <fullName evidence="6">Ribosomal RNA small subunit methyltransferase I</fullName>
        <ecNumber evidence="6">2.1.1.198</ecNumber>
    </recommendedName>
    <alternativeName>
        <fullName evidence="6">16S rRNA 2'-O-ribose C1402 methyltransferase</fullName>
    </alternativeName>
    <alternativeName>
        <fullName evidence="6">rRNA (cytidine-2'-O-)-methyltransferase RsmI</fullName>
    </alternativeName>
</protein>
<dbReference type="GO" id="GO:0070677">
    <property type="term" value="F:rRNA (cytosine-2'-O-)-methyltransferase activity"/>
    <property type="evidence" value="ECO:0007669"/>
    <property type="project" value="UniProtKB-UniRule"/>
</dbReference>
<reference evidence="8" key="1">
    <citation type="submission" date="2020-10" db="EMBL/GenBank/DDBJ databases">
        <authorList>
            <person name="Gilroy R."/>
        </authorList>
    </citation>
    <scope>NUCLEOTIDE SEQUENCE</scope>
    <source>
        <strain evidence="8">ChiSxjej2B14-6234</strain>
    </source>
</reference>
<dbReference type="AlphaFoldDB" id="A0A9D0Z9B5"/>
<keyword evidence="1 6" id="KW-0963">Cytoplasm</keyword>
<keyword evidence="2 6" id="KW-0698">rRNA processing</keyword>
<dbReference type="NCBIfam" id="TIGR00096">
    <property type="entry name" value="16S rRNA (cytidine(1402)-2'-O)-methyltransferase"/>
    <property type="match status" value="1"/>
</dbReference>
<dbReference type="GO" id="GO:0005737">
    <property type="term" value="C:cytoplasm"/>
    <property type="evidence" value="ECO:0007669"/>
    <property type="project" value="UniProtKB-SubCell"/>
</dbReference>
<keyword evidence="3 6" id="KW-0489">Methyltransferase</keyword>
<dbReference type="Gene3D" id="3.30.950.10">
    <property type="entry name" value="Methyltransferase, Cobalt-precorrin-4 Transmethylase, Domain 2"/>
    <property type="match status" value="1"/>
</dbReference>
<evidence type="ECO:0000256" key="3">
    <source>
        <dbReference type="ARBA" id="ARBA00022603"/>
    </source>
</evidence>
<reference evidence="8" key="2">
    <citation type="journal article" date="2021" name="PeerJ">
        <title>Extensive microbial diversity within the chicken gut microbiome revealed by metagenomics and culture.</title>
        <authorList>
            <person name="Gilroy R."/>
            <person name="Ravi A."/>
            <person name="Getino M."/>
            <person name="Pursley I."/>
            <person name="Horton D.L."/>
            <person name="Alikhan N.F."/>
            <person name="Baker D."/>
            <person name="Gharbi K."/>
            <person name="Hall N."/>
            <person name="Watson M."/>
            <person name="Adriaenssens E.M."/>
            <person name="Foster-Nyarko E."/>
            <person name="Jarju S."/>
            <person name="Secka A."/>
            <person name="Antonio M."/>
            <person name="Oren A."/>
            <person name="Chaudhuri R.R."/>
            <person name="La Ragione R."/>
            <person name="Hildebrand F."/>
            <person name="Pallen M.J."/>
        </authorList>
    </citation>
    <scope>NUCLEOTIDE SEQUENCE</scope>
    <source>
        <strain evidence="8">ChiSxjej2B14-6234</strain>
    </source>
</reference>
<dbReference type="Pfam" id="PF00590">
    <property type="entry name" value="TP_methylase"/>
    <property type="match status" value="1"/>
</dbReference>
<evidence type="ECO:0000259" key="7">
    <source>
        <dbReference type="Pfam" id="PF00590"/>
    </source>
</evidence>
<dbReference type="Gene3D" id="3.40.1010.10">
    <property type="entry name" value="Cobalt-precorrin-4 Transmethylase, Domain 1"/>
    <property type="match status" value="1"/>
</dbReference>
<evidence type="ECO:0000256" key="1">
    <source>
        <dbReference type="ARBA" id="ARBA00022490"/>
    </source>
</evidence>
<keyword evidence="4 6" id="KW-0808">Transferase</keyword>
<dbReference type="Proteomes" id="UP000886887">
    <property type="component" value="Unassembled WGS sequence"/>
</dbReference>
<dbReference type="PANTHER" id="PTHR46111">
    <property type="entry name" value="RIBOSOMAL RNA SMALL SUBUNIT METHYLTRANSFERASE I"/>
    <property type="match status" value="1"/>
</dbReference>
<evidence type="ECO:0000313" key="8">
    <source>
        <dbReference type="EMBL" id="HIQ71532.1"/>
    </source>
</evidence>
<feature type="domain" description="Tetrapyrrole methylase" evidence="7">
    <location>
        <begin position="3"/>
        <end position="204"/>
    </location>
</feature>
<dbReference type="InterPro" id="IPR014776">
    <property type="entry name" value="4pyrrole_Mease_sub2"/>
</dbReference>
<dbReference type="InterPro" id="IPR035996">
    <property type="entry name" value="4pyrrol_Methylase_sf"/>
</dbReference>
<dbReference type="EC" id="2.1.1.198" evidence="6"/>
<keyword evidence="5 6" id="KW-0949">S-adenosyl-L-methionine</keyword>
<dbReference type="PANTHER" id="PTHR46111:SF1">
    <property type="entry name" value="RIBOSOMAL RNA SMALL SUBUNIT METHYLTRANSFERASE I"/>
    <property type="match status" value="1"/>
</dbReference>
<evidence type="ECO:0000313" key="9">
    <source>
        <dbReference type="Proteomes" id="UP000886887"/>
    </source>
</evidence>
<sequence>MPTLYVVATPIGNLSDMTPRAVETLRRCAFVAAEDTRVTQKLLTHFQIGTRLVSNHQHNEQRRAGELVARMLEEGCDAALVTDAGTPCISDPGYALVREAAQAGIEVLAVPGPTAMACALSVSGFDAREFAFYGFLPRQAGELREKLAAIAHSGVPVAVVHESPHRVVDLLRAVCSELPGCAVCACCDLTKLHEKTLRGPAPEVLAAIEQNPKAEKGEYCLVLDLHAVSLPEPPPAVQASLEARLFERLLQGEDLKTAGAALQAQGERRNDVYRASMRVKDFLRSYDG</sequence>
<comment type="similarity">
    <text evidence="6">Belongs to the methyltransferase superfamily. RsmI family.</text>
</comment>
<evidence type="ECO:0000256" key="5">
    <source>
        <dbReference type="ARBA" id="ARBA00022691"/>
    </source>
</evidence>
<name>A0A9D0Z9B5_9FIRM</name>